<organism evidence="3 4">
    <name type="scientific">Cellulomonas alba</name>
    <dbReference type="NCBI Taxonomy" id="3053467"/>
    <lineage>
        <taxon>Bacteria</taxon>
        <taxon>Bacillati</taxon>
        <taxon>Actinomycetota</taxon>
        <taxon>Actinomycetes</taxon>
        <taxon>Micrococcales</taxon>
        <taxon>Cellulomonadaceae</taxon>
        <taxon>Cellulomonas</taxon>
    </lineage>
</organism>
<feature type="compositionally biased region" description="Low complexity" evidence="1">
    <location>
        <begin position="62"/>
        <end position="73"/>
    </location>
</feature>
<evidence type="ECO:0000313" key="4">
    <source>
        <dbReference type="Proteomes" id="UP001529338"/>
    </source>
</evidence>
<dbReference type="Pfam" id="PF03551">
    <property type="entry name" value="PadR"/>
    <property type="match status" value="1"/>
</dbReference>
<dbReference type="SUPFAM" id="SSF46785">
    <property type="entry name" value="Winged helix' DNA-binding domain"/>
    <property type="match status" value="1"/>
</dbReference>
<sequence>MRGTHDRYRPRPGNPFGAGPRDRRRRGDFPGSPDIEPGDGRTGGAAAGAPSHDAGDAGRPSGADPGTPTVPGGPTNPGGPGSTGGRRGGPGRAPDVGFGPGFGAGFGGRAFEYAAEGGDPGRRGHHGRTAHGDRSGRARGGRGPGRRAGRGDVRAAVLLLLAEQPRHGYQLIQEIAARSGGRWQPSPGAVYPALNLLEDEGLVTTATESGRRLATLTDAGRAYVQEHAEELGTPWDDAATRPADPIRTLRDSVGMLVSVVHQVGRTGTDEQVARAVALLDRARRDLYLVLAGEDPAARDAGPGAS</sequence>
<proteinExistence type="predicted"/>
<dbReference type="RefSeq" id="WP_289454661.1">
    <property type="nucleotide sequence ID" value="NZ_JAUCGQ010000001.1"/>
</dbReference>
<gene>
    <name evidence="3" type="ORF">QRT04_07840</name>
</gene>
<feature type="compositionally biased region" description="Basic residues" evidence="1">
    <location>
        <begin position="137"/>
        <end position="148"/>
    </location>
</feature>
<dbReference type="Gene3D" id="1.10.10.10">
    <property type="entry name" value="Winged helix-like DNA-binding domain superfamily/Winged helix DNA-binding domain"/>
    <property type="match status" value="1"/>
</dbReference>
<evidence type="ECO:0000259" key="2">
    <source>
        <dbReference type="Pfam" id="PF03551"/>
    </source>
</evidence>
<dbReference type="PANTHER" id="PTHR43252:SF2">
    <property type="entry name" value="TRANSCRIPTION REGULATOR, PADR-LIKE FAMILY"/>
    <property type="match status" value="1"/>
</dbReference>
<feature type="compositionally biased region" description="Gly residues" evidence="1">
    <location>
        <begin position="75"/>
        <end position="91"/>
    </location>
</feature>
<dbReference type="InterPro" id="IPR011991">
    <property type="entry name" value="ArsR-like_HTH"/>
</dbReference>
<evidence type="ECO:0000313" key="3">
    <source>
        <dbReference type="EMBL" id="MDM7854839.1"/>
    </source>
</evidence>
<dbReference type="InterPro" id="IPR036388">
    <property type="entry name" value="WH-like_DNA-bd_sf"/>
</dbReference>
<dbReference type="CDD" id="cd00090">
    <property type="entry name" value="HTH_ARSR"/>
    <property type="match status" value="1"/>
</dbReference>
<dbReference type="InterPro" id="IPR036390">
    <property type="entry name" value="WH_DNA-bd_sf"/>
</dbReference>
<evidence type="ECO:0000256" key="1">
    <source>
        <dbReference type="SAM" id="MobiDB-lite"/>
    </source>
</evidence>
<dbReference type="EMBL" id="JAUCGQ010000001">
    <property type="protein sequence ID" value="MDM7854839.1"/>
    <property type="molecule type" value="Genomic_DNA"/>
</dbReference>
<dbReference type="PANTHER" id="PTHR43252">
    <property type="entry name" value="TRANSCRIPTIONAL REGULATOR YQJI"/>
    <property type="match status" value="1"/>
</dbReference>
<protein>
    <submittedName>
        <fullName evidence="3">PadR family transcriptional regulator</fullName>
    </submittedName>
</protein>
<comment type="caution">
    <text evidence="3">The sequence shown here is derived from an EMBL/GenBank/DDBJ whole genome shotgun (WGS) entry which is preliminary data.</text>
</comment>
<name>A0ABT7SFM5_9CELL</name>
<dbReference type="InterPro" id="IPR005149">
    <property type="entry name" value="Tscrpt_reg_PadR_N"/>
</dbReference>
<accession>A0ABT7SFM5</accession>
<keyword evidence="4" id="KW-1185">Reference proteome</keyword>
<feature type="domain" description="Transcription regulator PadR N-terminal" evidence="2">
    <location>
        <begin position="157"/>
        <end position="225"/>
    </location>
</feature>
<reference evidence="3 4" key="1">
    <citation type="submission" date="2023-06" db="EMBL/GenBank/DDBJ databases">
        <title>Cellulomonas sp. MW4 Whole genome sequence.</title>
        <authorList>
            <person name="Park S."/>
        </authorList>
    </citation>
    <scope>NUCLEOTIDE SEQUENCE [LARGE SCALE GENOMIC DNA]</scope>
    <source>
        <strain evidence="3 4">MW4</strain>
    </source>
</reference>
<feature type="compositionally biased region" description="Gly residues" evidence="1">
    <location>
        <begin position="98"/>
        <end position="108"/>
    </location>
</feature>
<dbReference type="Proteomes" id="UP001529338">
    <property type="component" value="Unassembled WGS sequence"/>
</dbReference>
<feature type="region of interest" description="Disordered" evidence="1">
    <location>
        <begin position="1"/>
        <end position="150"/>
    </location>
</feature>